<accession>A0A5B9R184</accession>
<protein>
    <submittedName>
        <fullName evidence="2">Uncharacterized protein</fullName>
    </submittedName>
</protein>
<sequence length="167" mass="18316">MRWLAPQNQPTIAGDAIDQTHTRIFHCWQKQFPNPCKQKDLGPVHRERAGQKRACPRSRHDKSAYFLSSGALRKNQVSMLAVSEIASKIVFLLRPGTAGVRGPRIGLRRRPARPLTPAGVRNTEKTQSTEAGDKDSAVGSRNAAERAAPTAHQEGSSRAFFPAPQDG</sequence>
<keyword evidence="3" id="KW-1185">Reference proteome</keyword>
<feature type="compositionally biased region" description="Basic and acidic residues" evidence="1">
    <location>
        <begin position="37"/>
        <end position="50"/>
    </location>
</feature>
<dbReference type="KEGG" id="rul:UC8_19540"/>
<name>A0A5B9R184_9BACT</name>
<evidence type="ECO:0000313" key="3">
    <source>
        <dbReference type="Proteomes" id="UP000325286"/>
    </source>
</evidence>
<evidence type="ECO:0000313" key="2">
    <source>
        <dbReference type="EMBL" id="QEG39951.1"/>
    </source>
</evidence>
<feature type="region of interest" description="Disordered" evidence="1">
    <location>
        <begin position="98"/>
        <end position="167"/>
    </location>
</feature>
<reference evidence="2 3" key="1">
    <citation type="submission" date="2019-08" db="EMBL/GenBank/DDBJ databases">
        <title>Deep-cultivation of Planctomycetes and their phenomic and genomic characterization uncovers novel biology.</title>
        <authorList>
            <person name="Wiegand S."/>
            <person name="Jogler M."/>
            <person name="Boedeker C."/>
            <person name="Pinto D."/>
            <person name="Vollmers J."/>
            <person name="Rivas-Marin E."/>
            <person name="Kohn T."/>
            <person name="Peeters S.H."/>
            <person name="Heuer A."/>
            <person name="Rast P."/>
            <person name="Oberbeckmann S."/>
            <person name="Bunk B."/>
            <person name="Jeske O."/>
            <person name="Meyerdierks A."/>
            <person name="Storesund J.E."/>
            <person name="Kallscheuer N."/>
            <person name="Luecker S."/>
            <person name="Lage O.M."/>
            <person name="Pohl T."/>
            <person name="Merkel B.J."/>
            <person name="Hornburger P."/>
            <person name="Mueller R.-W."/>
            <person name="Bruemmer F."/>
            <person name="Labrenz M."/>
            <person name="Spormann A.M."/>
            <person name="Op den Camp H."/>
            <person name="Overmann J."/>
            <person name="Amann R."/>
            <person name="Jetten M.S.M."/>
            <person name="Mascher T."/>
            <person name="Medema M.H."/>
            <person name="Devos D.P."/>
            <person name="Kaster A.-K."/>
            <person name="Ovreas L."/>
            <person name="Rohde M."/>
            <person name="Galperin M.Y."/>
            <person name="Jogler C."/>
        </authorList>
    </citation>
    <scope>NUCLEOTIDE SEQUENCE [LARGE SCALE GENOMIC DNA]</scope>
    <source>
        <strain evidence="2 3">UC8</strain>
    </source>
</reference>
<dbReference type="EMBL" id="CP042914">
    <property type="protein sequence ID" value="QEG39951.1"/>
    <property type="molecule type" value="Genomic_DNA"/>
</dbReference>
<evidence type="ECO:0000256" key="1">
    <source>
        <dbReference type="SAM" id="MobiDB-lite"/>
    </source>
</evidence>
<organism evidence="2 3">
    <name type="scientific">Roseimaritima ulvae</name>
    <dbReference type="NCBI Taxonomy" id="980254"/>
    <lineage>
        <taxon>Bacteria</taxon>
        <taxon>Pseudomonadati</taxon>
        <taxon>Planctomycetota</taxon>
        <taxon>Planctomycetia</taxon>
        <taxon>Pirellulales</taxon>
        <taxon>Pirellulaceae</taxon>
        <taxon>Roseimaritima</taxon>
    </lineage>
</organism>
<dbReference type="AlphaFoldDB" id="A0A5B9R184"/>
<gene>
    <name evidence="2" type="ORF">UC8_19540</name>
</gene>
<proteinExistence type="predicted"/>
<feature type="region of interest" description="Disordered" evidence="1">
    <location>
        <begin position="36"/>
        <end position="59"/>
    </location>
</feature>
<dbReference type="Proteomes" id="UP000325286">
    <property type="component" value="Chromosome"/>
</dbReference>